<gene>
    <name evidence="1" type="ORF">JQC72_00625</name>
</gene>
<comment type="caution">
    <text evidence="1">The sequence shown here is derived from an EMBL/GenBank/DDBJ whole genome shotgun (WGS) entry which is preliminary data.</text>
</comment>
<sequence>MALFGSSYPPIYFASDRFPLSSHCHDVAGHPLAGEGIQAVTADVEREKERRKAFCQTAPFLFKPLHGGLFLL</sequence>
<dbReference type="Proteomes" id="UP001177120">
    <property type="component" value="Unassembled WGS sequence"/>
</dbReference>
<accession>A0ABS2WER4</accession>
<keyword evidence="2" id="KW-1185">Reference proteome</keyword>
<proteinExistence type="predicted"/>
<name>A0ABS2WER4_9BACL</name>
<dbReference type="RefSeq" id="WP_205492180.1">
    <property type="nucleotide sequence ID" value="NZ_JAFHAP010000001.1"/>
</dbReference>
<protein>
    <submittedName>
        <fullName evidence="1">Uncharacterized protein</fullName>
    </submittedName>
</protein>
<reference evidence="1" key="1">
    <citation type="journal article" date="2024" name="Int. J. Syst. Evol. Microbiol.">
        <title>Polycladomyces zharkentensis sp. nov., a novel thermophilic cellulose- and starch-degrading member of the Bacillota from a geothermal aquifer in Kazakhstan.</title>
        <authorList>
            <person name="Mashzhan A."/>
            <person name="Kistaubayeva A."/>
            <person name="Javier-Lopez R."/>
            <person name="Bissenova U."/>
            <person name="Bissenbay A."/>
            <person name="Birkeland N.K."/>
        </authorList>
    </citation>
    <scope>NUCLEOTIDE SEQUENCE</scope>
    <source>
        <strain evidence="1">ZKZ2T</strain>
    </source>
</reference>
<organism evidence="1 2">
    <name type="scientific">Polycladomyces zharkentensis</name>
    <dbReference type="NCBI Taxonomy" id="2807616"/>
    <lineage>
        <taxon>Bacteria</taxon>
        <taxon>Bacillati</taxon>
        <taxon>Bacillota</taxon>
        <taxon>Bacilli</taxon>
        <taxon>Bacillales</taxon>
        <taxon>Thermoactinomycetaceae</taxon>
        <taxon>Polycladomyces</taxon>
    </lineage>
</organism>
<evidence type="ECO:0000313" key="1">
    <source>
        <dbReference type="EMBL" id="MBN2908026.1"/>
    </source>
</evidence>
<dbReference type="EMBL" id="JAFHAP010000001">
    <property type="protein sequence ID" value="MBN2908026.1"/>
    <property type="molecule type" value="Genomic_DNA"/>
</dbReference>
<evidence type="ECO:0000313" key="2">
    <source>
        <dbReference type="Proteomes" id="UP001177120"/>
    </source>
</evidence>